<sequence>MLPRLRTCCQVTAGAVASLDSQLPYPLSQVLAEAIEALDGQSFGARIRTARAAQEPYGQQAQGDTGLDES</sequence>
<accession>A0A7Z2VYP3</accession>
<dbReference type="KEGG" id="mfy:HH212_15790"/>
<dbReference type="AlphaFoldDB" id="A0A7Z2VYP3"/>
<reference evidence="1 2" key="1">
    <citation type="submission" date="2020-04" db="EMBL/GenBank/DDBJ databases">
        <title>Genome sequencing of novel species.</title>
        <authorList>
            <person name="Heo J."/>
            <person name="Kim S.-J."/>
            <person name="Kim J.-S."/>
            <person name="Hong S.-B."/>
            <person name="Kwon S.-W."/>
        </authorList>
    </citation>
    <scope>NUCLEOTIDE SEQUENCE [LARGE SCALE GENOMIC DNA]</scope>
    <source>
        <strain evidence="1 2">GN2-R2</strain>
    </source>
</reference>
<name>A0A7Z2VYP3_9BURK</name>
<dbReference type="EMBL" id="CP051685">
    <property type="protein sequence ID" value="QJE01312.1"/>
    <property type="molecule type" value="Genomic_DNA"/>
</dbReference>
<gene>
    <name evidence="1" type="ORF">HH212_15790</name>
</gene>
<keyword evidence="2" id="KW-1185">Reference proteome</keyword>
<organism evidence="1 2">
    <name type="scientific">Massilia forsythiae</name>
    <dbReference type="NCBI Taxonomy" id="2728020"/>
    <lineage>
        <taxon>Bacteria</taxon>
        <taxon>Pseudomonadati</taxon>
        <taxon>Pseudomonadota</taxon>
        <taxon>Betaproteobacteria</taxon>
        <taxon>Burkholderiales</taxon>
        <taxon>Oxalobacteraceae</taxon>
        <taxon>Telluria group</taxon>
        <taxon>Massilia</taxon>
    </lineage>
</organism>
<evidence type="ECO:0000313" key="2">
    <source>
        <dbReference type="Proteomes" id="UP000502415"/>
    </source>
</evidence>
<proteinExistence type="predicted"/>
<dbReference type="Proteomes" id="UP000502415">
    <property type="component" value="Chromosome"/>
</dbReference>
<evidence type="ECO:0000313" key="1">
    <source>
        <dbReference type="EMBL" id="QJE01312.1"/>
    </source>
</evidence>
<protein>
    <submittedName>
        <fullName evidence="1">Uncharacterized protein</fullName>
    </submittedName>
</protein>
<dbReference type="RefSeq" id="WP_170203339.1">
    <property type="nucleotide sequence ID" value="NZ_CP051685.1"/>
</dbReference>